<evidence type="ECO:0000256" key="3">
    <source>
        <dbReference type="ARBA" id="ARBA00022670"/>
    </source>
</evidence>
<sequence length="209" mass="23966">MDGKLRGHYGPAFYRYFYERNEAIKAGVLTGVELELETLGIGNGIIDAEIQFPTYPVFAANNTYGVQALDEEWIDYMTTACYMVNGCLDQLWRCRQEYNMNSTSPATSTLCSQAATMCRDNRPAALSRFFVKYLNEPATQEALGIAVDFEYKESNYDVYLAFQHSGDYAYPRFLQDLEFLLDHGVRVLLAYGDADYIGNWFGGRLFRWR</sequence>
<protein>
    <recommendedName>
        <fullName evidence="8">Carboxypeptidase</fullName>
    </recommendedName>
</protein>
<evidence type="ECO:0000256" key="2">
    <source>
        <dbReference type="ARBA" id="ARBA00022645"/>
    </source>
</evidence>
<dbReference type="InterPro" id="IPR029058">
    <property type="entry name" value="AB_hydrolase_fold"/>
</dbReference>
<dbReference type="Pfam" id="PF00450">
    <property type="entry name" value="Peptidase_S10"/>
    <property type="match status" value="1"/>
</dbReference>
<evidence type="ECO:0008006" key="8">
    <source>
        <dbReference type="Google" id="ProtNLM"/>
    </source>
</evidence>
<proteinExistence type="inferred from homology"/>
<dbReference type="SUPFAM" id="SSF53474">
    <property type="entry name" value="alpha/beta-Hydrolases"/>
    <property type="match status" value="1"/>
</dbReference>
<dbReference type="GO" id="GO:0004185">
    <property type="term" value="F:serine-type carboxypeptidase activity"/>
    <property type="evidence" value="ECO:0007669"/>
    <property type="project" value="InterPro"/>
</dbReference>
<dbReference type="Gene3D" id="3.40.50.1820">
    <property type="entry name" value="alpha/beta hydrolase"/>
    <property type="match status" value="1"/>
</dbReference>
<dbReference type="Proteomes" id="UP000838763">
    <property type="component" value="Unassembled WGS sequence"/>
</dbReference>
<name>A0A9P1H7N0_9PEZI</name>
<keyword evidence="2" id="KW-0121">Carboxypeptidase</keyword>
<keyword evidence="4" id="KW-0378">Hydrolase</keyword>
<reference evidence="6" key="1">
    <citation type="submission" date="2022-11" db="EMBL/GenBank/DDBJ databases">
        <authorList>
            <person name="Scott C."/>
            <person name="Bruce N."/>
        </authorList>
    </citation>
    <scope>NUCLEOTIDE SEQUENCE</scope>
</reference>
<dbReference type="InterPro" id="IPR001563">
    <property type="entry name" value="Peptidase_S10"/>
</dbReference>
<evidence type="ECO:0000256" key="5">
    <source>
        <dbReference type="ARBA" id="ARBA00023180"/>
    </source>
</evidence>
<dbReference type="EMBL" id="CALLCH030000015">
    <property type="protein sequence ID" value="CAI4216800.1"/>
    <property type="molecule type" value="Genomic_DNA"/>
</dbReference>
<comment type="similarity">
    <text evidence="1">Belongs to the peptidase S10 family.</text>
</comment>
<organism evidence="6 7">
    <name type="scientific">Parascedosporium putredinis</name>
    <dbReference type="NCBI Taxonomy" id="1442378"/>
    <lineage>
        <taxon>Eukaryota</taxon>
        <taxon>Fungi</taxon>
        <taxon>Dikarya</taxon>
        <taxon>Ascomycota</taxon>
        <taxon>Pezizomycotina</taxon>
        <taxon>Sordariomycetes</taxon>
        <taxon>Hypocreomycetidae</taxon>
        <taxon>Microascales</taxon>
        <taxon>Microascaceae</taxon>
        <taxon>Parascedosporium</taxon>
    </lineage>
</organism>
<gene>
    <name evidence="6" type="ORF">PPNO1_LOCUS6446</name>
</gene>
<comment type="caution">
    <text evidence="6">The sequence shown here is derived from an EMBL/GenBank/DDBJ whole genome shotgun (WGS) entry which is preliminary data.</text>
</comment>
<evidence type="ECO:0000256" key="1">
    <source>
        <dbReference type="ARBA" id="ARBA00009431"/>
    </source>
</evidence>
<keyword evidence="3" id="KW-0645">Protease</keyword>
<keyword evidence="7" id="KW-1185">Reference proteome</keyword>
<dbReference type="OrthoDB" id="5231315at2759"/>
<evidence type="ECO:0000313" key="6">
    <source>
        <dbReference type="EMBL" id="CAI4216800.1"/>
    </source>
</evidence>
<evidence type="ECO:0000313" key="7">
    <source>
        <dbReference type="Proteomes" id="UP000838763"/>
    </source>
</evidence>
<keyword evidence="5" id="KW-0325">Glycoprotein</keyword>
<dbReference type="AlphaFoldDB" id="A0A9P1H7N0"/>
<evidence type="ECO:0000256" key="4">
    <source>
        <dbReference type="ARBA" id="ARBA00022801"/>
    </source>
</evidence>
<accession>A0A9P1H7N0</accession>
<dbReference type="GO" id="GO:0006508">
    <property type="term" value="P:proteolysis"/>
    <property type="evidence" value="ECO:0007669"/>
    <property type="project" value="UniProtKB-KW"/>
</dbReference>